<feature type="compositionally biased region" description="Polar residues" evidence="1">
    <location>
        <begin position="37"/>
        <end position="49"/>
    </location>
</feature>
<evidence type="ECO:0000256" key="1">
    <source>
        <dbReference type="SAM" id="MobiDB-lite"/>
    </source>
</evidence>
<dbReference type="EMBL" id="JABANM010034359">
    <property type="protein sequence ID" value="KAF4699758.1"/>
    <property type="molecule type" value="Genomic_DNA"/>
</dbReference>
<feature type="non-terminal residue" evidence="3">
    <location>
        <position position="1"/>
    </location>
</feature>
<reference evidence="4 5" key="1">
    <citation type="submission" date="2020-04" db="EMBL/GenBank/DDBJ databases">
        <title>Perkinsus olseni comparative genomics.</title>
        <authorList>
            <person name="Bogema D.R."/>
        </authorList>
    </citation>
    <scope>NUCLEOTIDE SEQUENCE [LARGE SCALE GENOMIC DNA]</scope>
    <source>
        <strain evidence="2">ATCC PRA-205</strain>
        <strain evidence="3 4">ATCC PRA-207</strain>
    </source>
</reference>
<comment type="caution">
    <text evidence="3">The sequence shown here is derived from an EMBL/GenBank/DDBJ whole genome shotgun (WGS) entry which is preliminary data.</text>
</comment>
<evidence type="ECO:0000313" key="3">
    <source>
        <dbReference type="EMBL" id="KAF4750629.1"/>
    </source>
</evidence>
<accession>A0A7J6TYV0</accession>
<protein>
    <submittedName>
        <fullName evidence="3">Uncharacterized protein</fullName>
    </submittedName>
</protein>
<gene>
    <name evidence="2" type="ORF">FOZ62_012737</name>
    <name evidence="3" type="ORF">FOZ63_014091</name>
</gene>
<name>A0A7J6TYV0_PEROL</name>
<evidence type="ECO:0000313" key="2">
    <source>
        <dbReference type="EMBL" id="KAF4699758.1"/>
    </source>
</evidence>
<dbReference type="Proteomes" id="UP000574390">
    <property type="component" value="Unassembled WGS sequence"/>
</dbReference>
<feature type="non-terminal residue" evidence="3">
    <location>
        <position position="191"/>
    </location>
</feature>
<evidence type="ECO:0000313" key="5">
    <source>
        <dbReference type="Proteomes" id="UP000574390"/>
    </source>
</evidence>
<keyword evidence="4" id="KW-1185">Reference proteome</keyword>
<feature type="region of interest" description="Disordered" evidence="1">
    <location>
        <begin position="1"/>
        <end position="64"/>
    </location>
</feature>
<dbReference type="EMBL" id="JABANO010007134">
    <property type="protein sequence ID" value="KAF4750629.1"/>
    <property type="molecule type" value="Genomic_DNA"/>
</dbReference>
<proteinExistence type="predicted"/>
<organism evidence="3 4">
    <name type="scientific">Perkinsus olseni</name>
    <name type="common">Perkinsus atlanticus</name>
    <dbReference type="NCBI Taxonomy" id="32597"/>
    <lineage>
        <taxon>Eukaryota</taxon>
        <taxon>Sar</taxon>
        <taxon>Alveolata</taxon>
        <taxon>Perkinsozoa</taxon>
        <taxon>Perkinsea</taxon>
        <taxon>Perkinsida</taxon>
        <taxon>Perkinsidae</taxon>
        <taxon>Perkinsus</taxon>
    </lineage>
</organism>
<evidence type="ECO:0000313" key="4">
    <source>
        <dbReference type="Proteomes" id="UP000553632"/>
    </source>
</evidence>
<dbReference type="Proteomes" id="UP000553632">
    <property type="component" value="Unassembled WGS sequence"/>
</dbReference>
<sequence>GQTPRDSEVNTEIAGIPAEGGTEGKSGVEVTPHSPRDGTQNLDESTAQTETREPDTVDQGAEPAGAFNVNDFFGKREQDCRDSCLSDEARDASGNRLPEAMWMGNDTDASLNTCICYNKDLISDETCESDCGLYGNYITSTPHKEAYSRTCEKMCGLIKEMRSEVEQGRTKNEAVKHLPVGVLVSALILGV</sequence>
<dbReference type="AlphaFoldDB" id="A0A7J6TYV0"/>